<name>A0A4R3NXK5_9HYPH</name>
<dbReference type="Proteomes" id="UP000295097">
    <property type="component" value="Unassembled WGS sequence"/>
</dbReference>
<protein>
    <submittedName>
        <fullName evidence="1">AlpA family transcriptional regulator</fullName>
    </submittedName>
</protein>
<reference evidence="1 2" key="1">
    <citation type="submission" date="2019-03" db="EMBL/GenBank/DDBJ databases">
        <title>Freshwater and sediment microbial communities from various areas in North America, analyzing microbe dynamics in response to fracking.</title>
        <authorList>
            <person name="Lamendella R."/>
        </authorList>
    </citation>
    <scope>NUCLEOTIDE SEQUENCE [LARGE SCALE GENOMIC DNA]</scope>
    <source>
        <strain evidence="1 2">175.2</strain>
    </source>
</reference>
<dbReference type="RefSeq" id="WP_132307839.1">
    <property type="nucleotide sequence ID" value="NZ_SMAR01000002.1"/>
</dbReference>
<gene>
    <name evidence="1" type="ORF">EDC90_100218</name>
</gene>
<dbReference type="EMBL" id="SMAR01000002">
    <property type="protein sequence ID" value="TCT44470.1"/>
    <property type="molecule type" value="Genomic_DNA"/>
</dbReference>
<evidence type="ECO:0000313" key="1">
    <source>
        <dbReference type="EMBL" id="TCT44470.1"/>
    </source>
</evidence>
<organism evidence="1 2">
    <name type="scientific">Martelella mediterranea</name>
    <dbReference type="NCBI Taxonomy" id="293089"/>
    <lineage>
        <taxon>Bacteria</taxon>
        <taxon>Pseudomonadati</taxon>
        <taxon>Pseudomonadota</taxon>
        <taxon>Alphaproteobacteria</taxon>
        <taxon>Hyphomicrobiales</taxon>
        <taxon>Aurantimonadaceae</taxon>
        <taxon>Martelella</taxon>
    </lineage>
</organism>
<dbReference type="OrthoDB" id="8452166at2"/>
<keyword evidence="2" id="KW-1185">Reference proteome</keyword>
<sequence length="71" mass="8464">MATNIPLEHRLISKPQLMELLSWSESSIDRRLREDLDFPRPVRLGPHTVRWRLADVLDFIDSLPLAEEEWR</sequence>
<evidence type="ECO:0000313" key="2">
    <source>
        <dbReference type="Proteomes" id="UP000295097"/>
    </source>
</evidence>
<proteinExistence type="predicted"/>
<dbReference type="AlphaFoldDB" id="A0A4R3NXK5"/>
<accession>A0A4R3NXK5</accession>
<dbReference type="Pfam" id="PF05930">
    <property type="entry name" value="Phage_AlpA"/>
    <property type="match status" value="1"/>
</dbReference>
<comment type="caution">
    <text evidence="1">The sequence shown here is derived from an EMBL/GenBank/DDBJ whole genome shotgun (WGS) entry which is preliminary data.</text>
</comment>
<dbReference type="InterPro" id="IPR010260">
    <property type="entry name" value="AlpA"/>
</dbReference>